<dbReference type="InterPro" id="IPR006059">
    <property type="entry name" value="SBP"/>
</dbReference>
<protein>
    <submittedName>
        <fullName evidence="6">Extracellular solute-binding protein</fullName>
    </submittedName>
</protein>
<keyword evidence="5" id="KW-0812">Transmembrane</keyword>
<comment type="caution">
    <text evidence="6">The sequence shown here is derived from an EMBL/GenBank/DDBJ whole genome shotgun (WGS) entry which is preliminary data.</text>
</comment>
<sequence length="515" mass="57080">MSDSEEANRLKSRRTDWEKELRQFPLNPKGVPAKLKQSVEERIAMGATPKRYTGGAWAAAVALLLAAAVLVAEREPILSLFKQDKDELPFDVTTERSVKVHWIDGMSFMSRYGEAFIIQHPNMDVETVNSPPYDPQKDRVAQYEEMIERDKPDVVYLTMDIYRELADKGKLLPLQTLIDKDKYSLAGFREGVLETLRSVGGGKLYGLAPEFRTEALYYNKSLFDKYGIPYPVDKMSWEDIFRLAQRFPADGEGDDRVYGLVTNSASPYGTAEAAGWTMGLSMISADGGKMTADTAAWRNIWQFVADGVKKGWLYEMKPRTGSISGIDYYKRTPFLTGNAAMMTASASIATDLIEAKKRYNLADFAWDIVTEPVDPAKPDISSSYTFDGVYAIPAQSANSRDAWEIVKLIHNEAMAKKLSLQYAGAVGISTRKSVSLPSNGRRMEAFSILKPDPAFSGRTDRYTLLPREAYNALSAAVTEELKATAAGTKNLDAAVSAIQQRGQQAIENAKAAVKP</sequence>
<dbReference type="EMBL" id="VDCQ01000022">
    <property type="protein sequence ID" value="TNJ65035.1"/>
    <property type="molecule type" value="Genomic_DNA"/>
</dbReference>
<keyword evidence="4" id="KW-0732">Signal</keyword>
<reference evidence="6 7" key="1">
    <citation type="submission" date="2019-05" db="EMBL/GenBank/DDBJ databases">
        <title>We sequenced the genome of Paenibacillus hemerocallicola KCTC 33185 for further insight into its adaptation and study the phylogeny of Paenibacillus.</title>
        <authorList>
            <person name="Narsing Rao M.P."/>
        </authorList>
    </citation>
    <scope>NUCLEOTIDE SEQUENCE [LARGE SCALE GENOMIC DNA]</scope>
    <source>
        <strain evidence="6 7">KCTC 33185</strain>
    </source>
</reference>
<dbReference type="GO" id="GO:0030313">
    <property type="term" value="C:cell envelope"/>
    <property type="evidence" value="ECO:0007669"/>
    <property type="project" value="UniProtKB-SubCell"/>
</dbReference>
<keyword evidence="5" id="KW-1133">Transmembrane helix</keyword>
<gene>
    <name evidence="6" type="ORF">FE784_16740</name>
</gene>
<feature type="transmembrane region" description="Helical" evidence="5">
    <location>
        <begin position="52"/>
        <end position="72"/>
    </location>
</feature>
<keyword evidence="7" id="KW-1185">Reference proteome</keyword>
<evidence type="ECO:0000256" key="4">
    <source>
        <dbReference type="ARBA" id="ARBA00022729"/>
    </source>
</evidence>
<dbReference type="AlphaFoldDB" id="A0A5C4T850"/>
<evidence type="ECO:0000313" key="7">
    <source>
        <dbReference type="Proteomes" id="UP000307943"/>
    </source>
</evidence>
<dbReference type="OrthoDB" id="2675752at2"/>
<organism evidence="6 7">
    <name type="scientific">Paenibacillus hemerocallicola</name>
    <dbReference type="NCBI Taxonomy" id="1172614"/>
    <lineage>
        <taxon>Bacteria</taxon>
        <taxon>Bacillati</taxon>
        <taxon>Bacillota</taxon>
        <taxon>Bacilli</taxon>
        <taxon>Bacillales</taxon>
        <taxon>Paenibacillaceae</taxon>
        <taxon>Paenibacillus</taxon>
    </lineage>
</organism>
<dbReference type="Proteomes" id="UP000307943">
    <property type="component" value="Unassembled WGS sequence"/>
</dbReference>
<evidence type="ECO:0000256" key="2">
    <source>
        <dbReference type="ARBA" id="ARBA00008520"/>
    </source>
</evidence>
<dbReference type="Gene3D" id="3.40.190.10">
    <property type="entry name" value="Periplasmic binding protein-like II"/>
    <property type="match status" value="1"/>
</dbReference>
<keyword evidence="5" id="KW-0472">Membrane</keyword>
<dbReference type="SUPFAM" id="SSF53850">
    <property type="entry name" value="Periplasmic binding protein-like II"/>
    <property type="match status" value="1"/>
</dbReference>
<keyword evidence="3" id="KW-0813">Transport</keyword>
<comment type="similarity">
    <text evidence="2">Belongs to the bacterial solute-binding protein 1 family.</text>
</comment>
<dbReference type="InterPro" id="IPR050490">
    <property type="entry name" value="Bact_solute-bd_prot1"/>
</dbReference>
<evidence type="ECO:0000256" key="1">
    <source>
        <dbReference type="ARBA" id="ARBA00004196"/>
    </source>
</evidence>
<comment type="subcellular location">
    <subcellularLocation>
        <location evidence="1">Cell envelope</location>
    </subcellularLocation>
</comment>
<name>A0A5C4T850_9BACL</name>
<dbReference type="PANTHER" id="PTHR43649">
    <property type="entry name" value="ARABINOSE-BINDING PROTEIN-RELATED"/>
    <property type="match status" value="1"/>
</dbReference>
<accession>A0A5C4T850</accession>
<evidence type="ECO:0000256" key="5">
    <source>
        <dbReference type="SAM" id="Phobius"/>
    </source>
</evidence>
<proteinExistence type="inferred from homology"/>
<evidence type="ECO:0000256" key="3">
    <source>
        <dbReference type="ARBA" id="ARBA00022448"/>
    </source>
</evidence>
<evidence type="ECO:0000313" key="6">
    <source>
        <dbReference type="EMBL" id="TNJ65035.1"/>
    </source>
</evidence>
<dbReference type="Pfam" id="PF13416">
    <property type="entry name" value="SBP_bac_8"/>
    <property type="match status" value="1"/>
</dbReference>
<dbReference type="PANTHER" id="PTHR43649:SF31">
    <property type="entry name" value="SN-GLYCEROL-3-PHOSPHATE-BINDING PERIPLASMIC PROTEIN UGPB"/>
    <property type="match status" value="1"/>
</dbReference>